<keyword evidence="4" id="KW-1185">Reference proteome</keyword>
<dbReference type="GO" id="GO:0004803">
    <property type="term" value="F:transposase activity"/>
    <property type="evidence" value="ECO:0007669"/>
    <property type="project" value="InterPro"/>
</dbReference>
<dbReference type="Proteomes" id="UP000002774">
    <property type="component" value="Chromosome"/>
</dbReference>
<protein>
    <submittedName>
        <fullName evidence="3">Transposase IS116/IS110/IS902 family protein</fullName>
    </submittedName>
</protein>
<dbReference type="PANTHER" id="PTHR33055:SF13">
    <property type="entry name" value="TRANSPOSASE"/>
    <property type="match status" value="1"/>
</dbReference>
<reference evidence="3" key="1">
    <citation type="submission" date="2011-09" db="EMBL/GenBank/DDBJ databases">
        <title>The permanent draft genome of Mucilaginibacter paludis DSM 18603.</title>
        <authorList>
            <consortium name="US DOE Joint Genome Institute (JGI-PGF)"/>
            <person name="Lucas S."/>
            <person name="Han J."/>
            <person name="Lapidus A."/>
            <person name="Bruce D."/>
            <person name="Goodwin L."/>
            <person name="Pitluck S."/>
            <person name="Peters L."/>
            <person name="Kyrpides N."/>
            <person name="Mavromatis K."/>
            <person name="Ivanova N."/>
            <person name="Mikhailova N."/>
            <person name="Held B."/>
            <person name="Detter J.C."/>
            <person name="Tapia R."/>
            <person name="Han C."/>
            <person name="Land M."/>
            <person name="Hauser L."/>
            <person name="Markowitz V."/>
            <person name="Cheng J.-F."/>
            <person name="Hugenholtz P."/>
            <person name="Woyke T."/>
            <person name="Wu D."/>
            <person name="Tindall B."/>
            <person name="Brambilla E."/>
            <person name="Klenk H.-P."/>
            <person name="Eisen J.A."/>
        </authorList>
    </citation>
    <scope>NUCLEOTIDE SEQUENCE [LARGE SCALE GENOMIC DNA]</scope>
    <source>
        <strain evidence="3">DSM 18603</strain>
    </source>
</reference>
<dbReference type="RefSeq" id="WP_008508849.1">
    <property type="nucleotide sequence ID" value="NZ_CM001403.1"/>
</dbReference>
<dbReference type="AlphaFoldDB" id="H1Y4Q9"/>
<dbReference type="HOGENOM" id="CLU_036902_5_0_10"/>
<dbReference type="OrthoDB" id="964423at2"/>
<dbReference type="InterPro" id="IPR002525">
    <property type="entry name" value="Transp_IS110-like_N"/>
</dbReference>
<proteinExistence type="predicted"/>
<feature type="domain" description="Transposase IS116/IS110/IS902 C-terminal" evidence="2">
    <location>
        <begin position="209"/>
        <end position="294"/>
    </location>
</feature>
<accession>H1Y4Q9</accession>
<dbReference type="Pfam" id="PF01548">
    <property type="entry name" value="DEDD_Tnp_IS110"/>
    <property type="match status" value="1"/>
</dbReference>
<evidence type="ECO:0000313" key="4">
    <source>
        <dbReference type="Proteomes" id="UP000002774"/>
    </source>
</evidence>
<evidence type="ECO:0000259" key="1">
    <source>
        <dbReference type="Pfam" id="PF01548"/>
    </source>
</evidence>
<evidence type="ECO:0000313" key="3">
    <source>
        <dbReference type="EMBL" id="EHQ28103.1"/>
    </source>
</evidence>
<dbReference type="InterPro" id="IPR047650">
    <property type="entry name" value="Transpos_IS110"/>
</dbReference>
<dbReference type="GO" id="GO:0003677">
    <property type="term" value="F:DNA binding"/>
    <property type="evidence" value="ECO:0007669"/>
    <property type="project" value="InterPro"/>
</dbReference>
<sequence>MKNLKYSVGIDISMKDFACCLSVINDQQDVKVKASHKFDNSKVGFQSLLEWIKSHCKEALPIFFVMEATGVYHEQLAWFLNGKDRNVSNLLPNKAKKYLQADGNRSKNDKIDARGLAKIGAEKKLQLWTPPSKELYTLRDYTRQHQNLNEMHTATANQLHSIEHSQFQNKDIIKQLKNTLRLIEKHLKEMEDIIAKVIKSDPVLKQHHKNICEIKGFGTLSFAVVAAETNGFILFDNAASLVKYAGYDVIENESGKHTGKTKISKKGNSRIRRILHMPAFCAVRDDQPQFQKLFERVYDRTRIKMKGYVAVQKKLLVMMYYLWKKNEKYDSKFDHNKKIIAPAMPGATLDEHLKEALIEQQN</sequence>
<dbReference type="GO" id="GO:0006313">
    <property type="term" value="P:DNA transposition"/>
    <property type="evidence" value="ECO:0007669"/>
    <property type="project" value="InterPro"/>
</dbReference>
<organism evidence="3 4">
    <name type="scientific">Mucilaginibacter paludis DSM 18603</name>
    <dbReference type="NCBI Taxonomy" id="714943"/>
    <lineage>
        <taxon>Bacteria</taxon>
        <taxon>Pseudomonadati</taxon>
        <taxon>Bacteroidota</taxon>
        <taxon>Sphingobacteriia</taxon>
        <taxon>Sphingobacteriales</taxon>
        <taxon>Sphingobacteriaceae</taxon>
        <taxon>Mucilaginibacter</taxon>
    </lineage>
</organism>
<dbReference type="eggNOG" id="COG3547">
    <property type="taxonomic scope" value="Bacteria"/>
</dbReference>
<dbReference type="Pfam" id="PF02371">
    <property type="entry name" value="Transposase_20"/>
    <property type="match status" value="1"/>
</dbReference>
<dbReference type="STRING" id="714943.Mucpa_4012"/>
<feature type="domain" description="Transposase IS110-like N-terminal" evidence="1">
    <location>
        <begin position="8"/>
        <end position="161"/>
    </location>
</feature>
<dbReference type="NCBIfam" id="NF033542">
    <property type="entry name" value="transpos_IS110"/>
    <property type="match status" value="1"/>
</dbReference>
<gene>
    <name evidence="3" type="ORF">Mucpa_4012</name>
</gene>
<dbReference type="PANTHER" id="PTHR33055">
    <property type="entry name" value="TRANSPOSASE FOR INSERTION SEQUENCE ELEMENT IS1111A"/>
    <property type="match status" value="1"/>
</dbReference>
<evidence type="ECO:0000259" key="2">
    <source>
        <dbReference type="Pfam" id="PF02371"/>
    </source>
</evidence>
<dbReference type="InterPro" id="IPR003346">
    <property type="entry name" value="Transposase_20"/>
</dbReference>
<dbReference type="EMBL" id="CM001403">
    <property type="protein sequence ID" value="EHQ28103.1"/>
    <property type="molecule type" value="Genomic_DNA"/>
</dbReference>
<name>H1Y4Q9_9SPHI</name>